<organism evidence="3 4">
    <name type="scientific">Panaeolus cyanescens</name>
    <dbReference type="NCBI Taxonomy" id="181874"/>
    <lineage>
        <taxon>Eukaryota</taxon>
        <taxon>Fungi</taxon>
        <taxon>Dikarya</taxon>
        <taxon>Basidiomycota</taxon>
        <taxon>Agaricomycotina</taxon>
        <taxon>Agaricomycetes</taxon>
        <taxon>Agaricomycetidae</taxon>
        <taxon>Agaricales</taxon>
        <taxon>Agaricineae</taxon>
        <taxon>Galeropsidaceae</taxon>
        <taxon>Panaeolus</taxon>
    </lineage>
</organism>
<accession>A0A409WCY3</accession>
<keyword evidence="2" id="KW-1133">Transmembrane helix</keyword>
<keyword evidence="2" id="KW-0472">Membrane</keyword>
<keyword evidence="2" id="KW-0812">Transmembrane</keyword>
<evidence type="ECO:0000256" key="1">
    <source>
        <dbReference type="SAM" id="MobiDB-lite"/>
    </source>
</evidence>
<dbReference type="OrthoDB" id="2575061at2759"/>
<evidence type="ECO:0000256" key="2">
    <source>
        <dbReference type="SAM" id="Phobius"/>
    </source>
</evidence>
<name>A0A409WCY3_9AGAR</name>
<dbReference type="InParanoid" id="A0A409WCY3"/>
<protein>
    <submittedName>
        <fullName evidence="3">Uncharacterized protein</fullName>
    </submittedName>
</protein>
<feature type="transmembrane region" description="Helical" evidence="2">
    <location>
        <begin position="175"/>
        <end position="194"/>
    </location>
</feature>
<feature type="transmembrane region" description="Helical" evidence="2">
    <location>
        <begin position="255"/>
        <end position="272"/>
    </location>
</feature>
<feature type="transmembrane region" description="Helical" evidence="2">
    <location>
        <begin position="218"/>
        <end position="243"/>
    </location>
</feature>
<sequence>MPPHTSSQRHNSTSTPSPNDDPPPSSTSRRSKDSEGYPSWLPKRPPPPAPASTLHSSIFANYFADGDSPNPSPEDSLPVGRKPTPRSVRIVSVTDRPPETSTTRPPPKVITRPTPLPGPSSPIDPSFPSPTPDVVAFTSTAAYPDPSFAPPPQPRFNAKNLQLGLLRNPSKWMKFYYYIWPLLVFYHIPLQTFLDFNAVYMLLQVAKFPNPNTTSKNWALGAAAYVACWLVWILVVCVLYELVYSFARRWRMRRPLILPIYLSSPAFNFAAMTSYTNFSFLMYLRFSAFFNALSQPPPPRKPTTTSTPRVERVEQQEQQAIDLGIHDHEFGILTEKRDRDANVNPEPLPGVTHHEADTDKVSVRSSTSSIQQEWTWTSALSESFYLYSQNLPTIALLLPRSGLSLALLFAFSSPAPVPMLAFGTPQASIEKWRNRDQTFFKADGALTEYAKVVLWFNIAWTVWRAVVLLVAWLGLWILSDQRLAGLSGPRHIWEETANEKRRSRYGYSSSEAEAEWRASLYAPHLSPHAQGHPSHPHLQGHPSYPSHNHRRNSISSAYYEQAEDDIPWQWRDATRMRITDAFLFCLISPSRSHSRSRSRTRSHRDGYPSFRTSLRGKSGDLRWSSVSGEPVKIVNAPTHTHTDDRSLGYSTGFDY</sequence>
<dbReference type="AlphaFoldDB" id="A0A409WCY3"/>
<dbReference type="STRING" id="181874.A0A409WCY3"/>
<feature type="region of interest" description="Disordered" evidence="1">
    <location>
        <begin position="338"/>
        <end position="362"/>
    </location>
</feature>
<reference evidence="3 4" key="1">
    <citation type="journal article" date="2018" name="Evol. Lett.">
        <title>Horizontal gene cluster transfer increased hallucinogenic mushroom diversity.</title>
        <authorList>
            <person name="Reynolds H.T."/>
            <person name="Vijayakumar V."/>
            <person name="Gluck-Thaler E."/>
            <person name="Korotkin H.B."/>
            <person name="Matheny P.B."/>
            <person name="Slot J.C."/>
        </authorList>
    </citation>
    <scope>NUCLEOTIDE SEQUENCE [LARGE SCALE GENOMIC DNA]</scope>
    <source>
        <strain evidence="3 4">2629</strain>
    </source>
</reference>
<feature type="compositionally biased region" description="Basic and acidic residues" evidence="1">
    <location>
        <begin position="352"/>
        <end position="362"/>
    </location>
</feature>
<keyword evidence="4" id="KW-1185">Reference proteome</keyword>
<dbReference type="EMBL" id="NHTK01005579">
    <property type="protein sequence ID" value="PPQ76377.1"/>
    <property type="molecule type" value="Genomic_DNA"/>
</dbReference>
<proteinExistence type="predicted"/>
<dbReference type="Proteomes" id="UP000284842">
    <property type="component" value="Unassembled WGS sequence"/>
</dbReference>
<feature type="non-terminal residue" evidence="3">
    <location>
        <position position="655"/>
    </location>
</feature>
<gene>
    <name evidence="3" type="ORF">CVT24_008811</name>
</gene>
<evidence type="ECO:0000313" key="3">
    <source>
        <dbReference type="EMBL" id="PPQ76377.1"/>
    </source>
</evidence>
<feature type="compositionally biased region" description="Pro residues" evidence="1">
    <location>
        <begin position="104"/>
        <end position="121"/>
    </location>
</feature>
<evidence type="ECO:0000313" key="4">
    <source>
        <dbReference type="Proteomes" id="UP000284842"/>
    </source>
</evidence>
<feature type="region of interest" description="Disordered" evidence="1">
    <location>
        <begin position="528"/>
        <end position="550"/>
    </location>
</feature>
<feature type="region of interest" description="Disordered" evidence="1">
    <location>
        <begin position="1"/>
        <end position="121"/>
    </location>
</feature>
<feature type="compositionally biased region" description="Polar residues" evidence="1">
    <location>
        <begin position="1"/>
        <end position="10"/>
    </location>
</feature>
<comment type="caution">
    <text evidence="3">The sequence shown here is derived from an EMBL/GenBank/DDBJ whole genome shotgun (WGS) entry which is preliminary data.</text>
</comment>